<evidence type="ECO:0000313" key="2">
    <source>
        <dbReference type="EMBL" id="KAF2192623.1"/>
    </source>
</evidence>
<accession>A0A6A6ENK6</accession>
<dbReference type="Gene3D" id="3.40.50.1820">
    <property type="entry name" value="alpha/beta hydrolase"/>
    <property type="match status" value="1"/>
</dbReference>
<keyword evidence="3" id="KW-1185">Reference proteome</keyword>
<feature type="transmembrane region" description="Helical" evidence="1">
    <location>
        <begin position="12"/>
        <end position="34"/>
    </location>
</feature>
<keyword evidence="1" id="KW-0472">Membrane</keyword>
<dbReference type="PANTHER" id="PTHR12277">
    <property type="entry name" value="ALPHA/BETA HYDROLASE DOMAIN-CONTAINING PROTEIN"/>
    <property type="match status" value="1"/>
</dbReference>
<dbReference type="Proteomes" id="UP000800200">
    <property type="component" value="Unassembled WGS sequence"/>
</dbReference>
<protein>
    <recommendedName>
        <fullName evidence="4">Alpha/beta-hydrolase</fullName>
    </recommendedName>
</protein>
<dbReference type="InterPro" id="IPR029058">
    <property type="entry name" value="AB_hydrolase_fold"/>
</dbReference>
<dbReference type="OrthoDB" id="446723at2759"/>
<evidence type="ECO:0000313" key="3">
    <source>
        <dbReference type="Proteomes" id="UP000800200"/>
    </source>
</evidence>
<dbReference type="PANTHER" id="PTHR12277:SF81">
    <property type="entry name" value="PROTEIN ABHD13"/>
    <property type="match status" value="1"/>
</dbReference>
<proteinExistence type="predicted"/>
<keyword evidence="1" id="KW-1133">Transmembrane helix</keyword>
<dbReference type="EMBL" id="ML994615">
    <property type="protein sequence ID" value="KAF2192623.1"/>
    <property type="molecule type" value="Genomic_DNA"/>
</dbReference>
<evidence type="ECO:0008006" key="4">
    <source>
        <dbReference type="Google" id="ProtNLM"/>
    </source>
</evidence>
<dbReference type="SUPFAM" id="SSF53474">
    <property type="entry name" value="alpha/beta-Hydrolases"/>
    <property type="match status" value="1"/>
</dbReference>
<keyword evidence="1" id="KW-0812">Transmembrane</keyword>
<sequence>MASLHPILKKSYWILATVGGFYAIFMTCLTSSWFQRHALYAHKIHTGFWHDVSNPESFGFAKGQVTPFNLSTADGETLYCWHVLPLDVYLEYETEIVQKASGPVEDMTTTVGYKLLKRDPESQVVVNFHGNAGHLAQGYRPQTYRSIAGIPKTHLLTCDYRGFGRSTLLNPPHIPTESGLITDGISLIHYILTTLSHPSTRTVLLGQSLGTAVTAASALHFTYPDTDILPPDVARPSAKSKPQSFAGIVLVATFPSLPELVKTYKIAGVIPTLSPLRPYPRISNFLSSRIVDKWPTLDRLKALISLSGKQKTGVRINILHARNDQDIGFRLGEDVFEGLEAVIRGEEGVISQEERRSILGNERVKRGAFAYRKVEDYEAVSGKGVGRSIELEVVRYGGHNEVVGFSQVSLAVRRAFAGHPSFKPGLDTE</sequence>
<gene>
    <name evidence="2" type="ORF">K469DRAFT_315496</name>
</gene>
<name>A0A6A6ENK6_9PEZI</name>
<dbReference type="AlphaFoldDB" id="A0A6A6ENK6"/>
<reference evidence="2" key="1">
    <citation type="journal article" date="2020" name="Stud. Mycol.">
        <title>101 Dothideomycetes genomes: a test case for predicting lifestyles and emergence of pathogens.</title>
        <authorList>
            <person name="Haridas S."/>
            <person name="Albert R."/>
            <person name="Binder M."/>
            <person name="Bloem J."/>
            <person name="Labutti K."/>
            <person name="Salamov A."/>
            <person name="Andreopoulos B."/>
            <person name="Baker S."/>
            <person name="Barry K."/>
            <person name="Bills G."/>
            <person name="Bluhm B."/>
            <person name="Cannon C."/>
            <person name="Castanera R."/>
            <person name="Culley D."/>
            <person name="Daum C."/>
            <person name="Ezra D."/>
            <person name="Gonzalez J."/>
            <person name="Henrissat B."/>
            <person name="Kuo A."/>
            <person name="Liang C."/>
            <person name="Lipzen A."/>
            <person name="Lutzoni F."/>
            <person name="Magnuson J."/>
            <person name="Mondo S."/>
            <person name="Nolan M."/>
            <person name="Ohm R."/>
            <person name="Pangilinan J."/>
            <person name="Park H.-J."/>
            <person name="Ramirez L."/>
            <person name="Alfaro M."/>
            <person name="Sun H."/>
            <person name="Tritt A."/>
            <person name="Yoshinaga Y."/>
            <person name="Zwiers L.-H."/>
            <person name="Turgeon B."/>
            <person name="Goodwin S."/>
            <person name="Spatafora J."/>
            <person name="Crous P."/>
            <person name="Grigoriev I."/>
        </authorList>
    </citation>
    <scope>NUCLEOTIDE SEQUENCE</scope>
    <source>
        <strain evidence="2">CBS 207.26</strain>
    </source>
</reference>
<organism evidence="2 3">
    <name type="scientific">Zopfia rhizophila CBS 207.26</name>
    <dbReference type="NCBI Taxonomy" id="1314779"/>
    <lineage>
        <taxon>Eukaryota</taxon>
        <taxon>Fungi</taxon>
        <taxon>Dikarya</taxon>
        <taxon>Ascomycota</taxon>
        <taxon>Pezizomycotina</taxon>
        <taxon>Dothideomycetes</taxon>
        <taxon>Dothideomycetes incertae sedis</taxon>
        <taxon>Zopfiaceae</taxon>
        <taxon>Zopfia</taxon>
    </lineage>
</organism>
<evidence type="ECO:0000256" key="1">
    <source>
        <dbReference type="SAM" id="Phobius"/>
    </source>
</evidence>